<dbReference type="FunFam" id="2.60.200.20:FF:000020">
    <property type="entry name" value="Kinesin family member 14"/>
    <property type="match status" value="1"/>
</dbReference>
<dbReference type="SMART" id="SM00129">
    <property type="entry name" value="KISc"/>
    <property type="match status" value="1"/>
</dbReference>
<comment type="subunit">
    <text evidence="13">Directly interacts with PRC1 within a complex also containing KIF4A, KIF20A and KIF23; targets to the central spindle. Directly interacts with CIT depending on the activation state of the kinase (stronger interaction with the kinase-dead form); targets to the midbody. Interacts with ARRB2; the interaction is detected in the nucleus upon OR1D2 stimulation. Interacts with AKT1; the interaction is detected in the plasma membrane upon INS stimulation and promotes AKT1 phosphorylation. Interacts with SVIL; at midbody during cytokinesis. Interacts with RADIL (via PDZ domain); recruits RADIL to the microtubule network restricting RADIL from interaction with activated RAP1A.</text>
</comment>
<feature type="domain" description="Kinesin motor" evidence="18">
    <location>
        <begin position="341"/>
        <end position="684"/>
    </location>
</feature>
<evidence type="ECO:0000313" key="20">
    <source>
        <dbReference type="Proteomes" id="UP000593571"/>
    </source>
</evidence>
<keyword evidence="7 15" id="KW-0547">Nucleotide-binding</keyword>
<dbReference type="SMART" id="SM00240">
    <property type="entry name" value="FHA"/>
    <property type="match status" value="1"/>
</dbReference>
<evidence type="ECO:0000256" key="5">
    <source>
        <dbReference type="ARBA" id="ARBA00022553"/>
    </source>
</evidence>
<keyword evidence="12" id="KW-0539">Nucleus</keyword>
<evidence type="ECO:0000256" key="13">
    <source>
        <dbReference type="ARBA" id="ARBA00064520"/>
    </source>
</evidence>
<proteinExistence type="inferred from homology"/>
<keyword evidence="20" id="KW-1185">Reference proteome</keyword>
<sequence>MSVRAELSRSSGDVAGAPAPPESSSPHVLGHGRGLQLPSRSEMSERENDQSLRSASHVRDMNCTYVISACRKAGDAHPTPTPVGRLALQRRVTRNKESPLLGNEVGAPAEQRTGARLVPQGRVDGRRATRPVEGAAGGDRASGETGANAQVTDDTPSLVASCEPSAGDRKVAEVTAEGKSRETFSAVSRPNDNVAFKCLSHRVSVGPQSQAGLVRSGYWAARPMQSPLDSREPGTGKSHPRSTGKNAARSSSQSESSENRAPTGCAAGHSPTPRRAPRLPSPAVSTPRSGVPDPQVRREPTPSLLAHKREQPRDATAPPQEEAAARPSSADRGPLKAESSQVTVAVRVRPFSTREMAEHAAQVVFVDGDELAVRHPDTGHLYSFTYDVSLWSFDPGHPGYAGQTAVYEALAAPLLARAFEGYNTCLFAYGQTGSGKSYTMMGYGEEPGIIPRFCEDLFAQIAKKQTQEVSYHLEMSFFEVYNEKIHDLLVCKGENGQRKQPLRVREHPASGPYVEALSANVVSSYADIQSWLQLGNKQRATAATGVNDKSSRSHSVLTLVLTRTKTEVVAGEEHDHRTTSRTNLVDLAGSERCGSAQTGGEQLKEGVSINKSLLTLGKVISALSEHAHRKRVFIPYRESVLTWLLKESLGGNARTAMVATVSPAAGSVEETLSTLRYAQQARAIVNVARVNEDGRAALLRELKAEIEKLRAAQRSRQNVDPERYRLCQQEIASLRMKLHRQERDMAEMQRVWKRKFEQAEKRKLQEIKELQKAGITFQVDNRLPYLVNLTEDPQLSEVLLYVIKEGTSTVGKCHPGSSHDIQLSGVLVAEDHCTIRSRGGTVSIAPVGDAQTYVNGQQISEPTVLHHGDRVVLGGEHYFRFSHPAEAQSGRRPAGEGPKDFEFARNELLAAQRSQLEAEVREAQLRAREETLQGVRVAEELARRELASQKAAYESRIRALEAELKEESQRKKLQEINNQKANDRIEALERAKQRLEQETRASRVRLQAEALAARQALEDHSIRHTRILEALEAERQKIATEVQTLQQSQGGRDRTFAIQMNWSSMKLSMMIQEANAISSRFKRRYVFGRLATPGDGRGSGTRVRVQDLRLGVSTSWSLEKFESKLAAMKELYESHGGTRSEDIFCDPDDEWEPDLTDTPLSSLSRRRSRSLAKNRRVSGCLRDVQAPPIQHSHSSRSWGSAGTAGTLCPGAADPVLPGVCRELIGWSAAALARGRGADSAADGLLRGFLRVRAALCAVARAHEAQDEDSPDGLFSDREAQAHTIRLTCAFGQLVVLAACWPRGVCPAGLGDELGEAVARLGGHLQLLLQGCCGDMPAMVADAQQNALRALRRAVRCAGRLAVLDGSAPRLLEAGSGEDAEDSVDAGALEHFVAALRDGVGSGLRLLLDSGTDAAERLQGELGGQHAPDEVAQQMRASAMALTESLGNIFAEWKTKSCRAQAQEENSGYQDLKKMVNLAPQFLKLKHCLEQTIQIVIAALRGRRSDPQLLRDCVESLCSVARDLHDDGGARDDVSVHGDDDVGMQGPADSRAESRRGLESVARSLLFCLETDRGLGPPTPRESPGGR</sequence>
<dbReference type="Gene3D" id="3.40.850.10">
    <property type="entry name" value="Kinesin motor domain"/>
    <property type="match status" value="1"/>
</dbReference>
<feature type="coiled-coil region" evidence="16">
    <location>
        <begin position="695"/>
        <end position="773"/>
    </location>
</feature>
<dbReference type="Gene3D" id="2.60.200.20">
    <property type="match status" value="1"/>
</dbReference>
<feature type="region of interest" description="Disordered" evidence="17">
    <location>
        <begin position="1146"/>
        <end position="1168"/>
    </location>
</feature>
<dbReference type="OrthoDB" id="3176171at2759"/>
<dbReference type="CDD" id="cd22707">
    <property type="entry name" value="FHA_KIF14"/>
    <property type="match status" value="1"/>
</dbReference>
<feature type="binding site" evidence="15">
    <location>
        <begin position="430"/>
        <end position="437"/>
    </location>
    <ligand>
        <name>ATP</name>
        <dbReference type="ChEBI" id="CHEBI:30616"/>
    </ligand>
</feature>
<dbReference type="InterPro" id="IPR036961">
    <property type="entry name" value="Kinesin_motor_dom_sf"/>
</dbReference>
<keyword evidence="5" id="KW-0597">Phosphoprotein</keyword>
<dbReference type="GO" id="GO:0043066">
    <property type="term" value="P:negative regulation of apoptotic process"/>
    <property type="evidence" value="ECO:0007669"/>
    <property type="project" value="UniProtKB-ARBA"/>
</dbReference>
<gene>
    <name evidence="19" type="ORF">HJG63_007240</name>
</gene>
<comment type="subcellular location">
    <subcellularLocation>
        <location evidence="2">Cytoplasm</location>
        <location evidence="2">Cytoskeleton</location>
        <location evidence="2">Spindle</location>
    </subcellularLocation>
    <subcellularLocation>
        <location evidence="3">Midbody</location>
    </subcellularLocation>
    <subcellularLocation>
        <location evidence="1">Nucleus</location>
    </subcellularLocation>
</comment>
<dbReference type="Pfam" id="PF23313">
    <property type="entry name" value="4HB_KIF14"/>
    <property type="match status" value="1"/>
</dbReference>
<dbReference type="GO" id="GO:0030496">
    <property type="term" value="C:midbody"/>
    <property type="evidence" value="ECO:0007669"/>
    <property type="project" value="UniProtKB-SubCell"/>
</dbReference>
<dbReference type="SUPFAM" id="SSF49879">
    <property type="entry name" value="SMAD/FHA domain"/>
    <property type="match status" value="1"/>
</dbReference>
<dbReference type="GO" id="GO:0005524">
    <property type="term" value="F:ATP binding"/>
    <property type="evidence" value="ECO:0007669"/>
    <property type="project" value="UniProtKB-UniRule"/>
</dbReference>
<evidence type="ECO:0000256" key="4">
    <source>
        <dbReference type="ARBA" id="ARBA00022490"/>
    </source>
</evidence>
<evidence type="ECO:0000256" key="15">
    <source>
        <dbReference type="PROSITE-ProRule" id="PRU00283"/>
    </source>
</evidence>
<feature type="region of interest" description="Disordered" evidence="17">
    <location>
        <begin position="224"/>
        <end position="341"/>
    </location>
</feature>
<feature type="region of interest" description="Disordered" evidence="17">
    <location>
        <begin position="124"/>
        <end position="169"/>
    </location>
</feature>
<reference evidence="19 20" key="1">
    <citation type="journal article" date="2020" name="Nature">
        <title>Six reference-quality genomes reveal evolution of bat adaptations.</title>
        <authorList>
            <person name="Jebb D."/>
            <person name="Huang Z."/>
            <person name="Pippel M."/>
            <person name="Hughes G.M."/>
            <person name="Lavrichenko K."/>
            <person name="Devanna P."/>
            <person name="Winkler S."/>
            <person name="Jermiin L.S."/>
            <person name="Skirmuntt E.C."/>
            <person name="Katzourakis A."/>
            <person name="Burkitt-Gray L."/>
            <person name="Ray D.A."/>
            <person name="Sullivan K.A.M."/>
            <person name="Roscito J.G."/>
            <person name="Kirilenko B.M."/>
            <person name="Davalos L.M."/>
            <person name="Corthals A.P."/>
            <person name="Power M.L."/>
            <person name="Jones G."/>
            <person name="Ransome R.D."/>
            <person name="Dechmann D.K.N."/>
            <person name="Locatelli A.G."/>
            <person name="Puechmaille S.J."/>
            <person name="Fedrigo O."/>
            <person name="Jarvis E.D."/>
            <person name="Hiller M."/>
            <person name="Vernes S.C."/>
            <person name="Myers E.W."/>
            <person name="Teeling E.C."/>
        </authorList>
    </citation>
    <scope>NUCLEOTIDE SEQUENCE [LARGE SCALE GENOMIC DNA]</scope>
    <source>
        <strain evidence="19">MRouAeg1</strain>
        <tissue evidence="19">Muscle</tissue>
    </source>
</reference>
<keyword evidence="11" id="KW-0206">Cytoskeleton</keyword>
<dbReference type="GO" id="GO:0005819">
    <property type="term" value="C:spindle"/>
    <property type="evidence" value="ECO:0007669"/>
    <property type="project" value="UniProtKB-SubCell"/>
</dbReference>
<feature type="region of interest" description="Disordered" evidence="17">
    <location>
        <begin position="1527"/>
        <end position="1556"/>
    </location>
</feature>
<keyword evidence="9 16" id="KW-0175">Coiled coil</keyword>
<evidence type="ECO:0000256" key="6">
    <source>
        <dbReference type="ARBA" id="ARBA00022701"/>
    </source>
</evidence>
<accession>A0A7J8B9D0</accession>
<protein>
    <recommendedName>
        <fullName evidence="14">Kinesin-like protein KIF14</fullName>
    </recommendedName>
</protein>
<dbReference type="FunFam" id="3.40.850.10:FF:000042">
    <property type="entry name" value="Kinesin family member 14"/>
    <property type="match status" value="1"/>
</dbReference>
<dbReference type="InterPro" id="IPR027417">
    <property type="entry name" value="P-loop_NTPase"/>
</dbReference>
<name>A0A7J8B9D0_ROUAE</name>
<evidence type="ECO:0000256" key="7">
    <source>
        <dbReference type="ARBA" id="ARBA00022741"/>
    </source>
</evidence>
<keyword evidence="8 15" id="KW-0067">ATP-binding</keyword>
<keyword evidence="10 15" id="KW-0505">Motor protein</keyword>
<dbReference type="InterPro" id="IPR056523">
    <property type="entry name" value="4HB_KIF14"/>
</dbReference>
<dbReference type="Proteomes" id="UP000593571">
    <property type="component" value="Unassembled WGS sequence"/>
</dbReference>
<dbReference type="EMBL" id="JACASE010000018">
    <property type="protein sequence ID" value="KAF6395304.1"/>
    <property type="molecule type" value="Genomic_DNA"/>
</dbReference>
<feature type="compositionally biased region" description="Polar residues" evidence="17">
    <location>
        <begin position="145"/>
        <end position="155"/>
    </location>
</feature>
<dbReference type="PROSITE" id="PS50067">
    <property type="entry name" value="KINESIN_MOTOR_2"/>
    <property type="match status" value="1"/>
</dbReference>
<evidence type="ECO:0000256" key="10">
    <source>
        <dbReference type="ARBA" id="ARBA00023175"/>
    </source>
</evidence>
<feature type="region of interest" description="Disordered" evidence="17">
    <location>
        <begin position="73"/>
        <end position="104"/>
    </location>
</feature>
<evidence type="ECO:0000256" key="12">
    <source>
        <dbReference type="ARBA" id="ARBA00023242"/>
    </source>
</evidence>
<dbReference type="InterPro" id="IPR001752">
    <property type="entry name" value="Kinesin_motor_dom"/>
</dbReference>
<keyword evidence="4" id="KW-0963">Cytoplasm</keyword>
<dbReference type="PANTHER" id="PTHR47117">
    <property type="entry name" value="STAR-RELATED LIPID TRANSFER PROTEIN 9"/>
    <property type="match status" value="1"/>
</dbReference>
<organism evidence="19 20">
    <name type="scientific">Rousettus aegyptiacus</name>
    <name type="common">Egyptian fruit bat</name>
    <name type="synonym">Pteropus aegyptiacus</name>
    <dbReference type="NCBI Taxonomy" id="9407"/>
    <lineage>
        <taxon>Eukaryota</taxon>
        <taxon>Metazoa</taxon>
        <taxon>Chordata</taxon>
        <taxon>Craniata</taxon>
        <taxon>Vertebrata</taxon>
        <taxon>Euteleostomi</taxon>
        <taxon>Mammalia</taxon>
        <taxon>Eutheria</taxon>
        <taxon>Laurasiatheria</taxon>
        <taxon>Chiroptera</taxon>
        <taxon>Yinpterochiroptera</taxon>
        <taxon>Pteropodoidea</taxon>
        <taxon>Pteropodidae</taxon>
        <taxon>Rousettinae</taxon>
        <taxon>Rousettus</taxon>
    </lineage>
</organism>
<dbReference type="InterPro" id="IPR000253">
    <property type="entry name" value="FHA_dom"/>
</dbReference>
<dbReference type="GO" id="GO:0005634">
    <property type="term" value="C:nucleus"/>
    <property type="evidence" value="ECO:0007669"/>
    <property type="project" value="UniProtKB-SubCell"/>
</dbReference>
<dbReference type="Pfam" id="PF16183">
    <property type="entry name" value="Kinesin_assoc"/>
    <property type="match status" value="1"/>
</dbReference>
<feature type="coiled-coil region" evidence="16">
    <location>
        <begin position="906"/>
        <end position="1048"/>
    </location>
</feature>
<dbReference type="SUPFAM" id="SSF52540">
    <property type="entry name" value="P-loop containing nucleoside triphosphate hydrolases"/>
    <property type="match status" value="1"/>
</dbReference>
<keyword evidence="6" id="KW-0493">Microtubule</keyword>
<comment type="caution">
    <text evidence="19">The sequence shown here is derived from an EMBL/GenBank/DDBJ whole genome shotgun (WGS) entry which is preliminary data.</text>
</comment>
<feature type="compositionally biased region" description="Basic and acidic residues" evidence="17">
    <location>
        <begin position="1527"/>
        <end position="1539"/>
    </location>
</feature>
<dbReference type="PANTHER" id="PTHR47117:SF7">
    <property type="entry name" value="KINESIN-LIKE PROTEIN KIF14"/>
    <property type="match status" value="1"/>
</dbReference>
<dbReference type="Pfam" id="PF00225">
    <property type="entry name" value="Kinesin"/>
    <property type="match status" value="1"/>
</dbReference>
<dbReference type="InterPro" id="IPR008984">
    <property type="entry name" value="SMAD_FHA_dom_sf"/>
</dbReference>
<evidence type="ECO:0000259" key="18">
    <source>
        <dbReference type="PROSITE" id="PS50067"/>
    </source>
</evidence>
<evidence type="ECO:0000256" key="14">
    <source>
        <dbReference type="ARBA" id="ARBA00073220"/>
    </source>
</evidence>
<evidence type="ECO:0000256" key="16">
    <source>
        <dbReference type="SAM" id="Coils"/>
    </source>
</evidence>
<evidence type="ECO:0000256" key="1">
    <source>
        <dbReference type="ARBA" id="ARBA00004123"/>
    </source>
</evidence>
<evidence type="ECO:0000313" key="19">
    <source>
        <dbReference type="EMBL" id="KAF6395304.1"/>
    </source>
</evidence>
<evidence type="ECO:0000256" key="3">
    <source>
        <dbReference type="ARBA" id="ARBA00004214"/>
    </source>
</evidence>
<evidence type="ECO:0000256" key="17">
    <source>
        <dbReference type="SAM" id="MobiDB-lite"/>
    </source>
</evidence>
<dbReference type="Pfam" id="PF00498">
    <property type="entry name" value="FHA"/>
    <property type="match status" value="1"/>
</dbReference>
<feature type="compositionally biased region" description="Acidic residues" evidence="17">
    <location>
        <begin position="1146"/>
        <end position="1155"/>
    </location>
</feature>
<dbReference type="PRINTS" id="PR00380">
    <property type="entry name" value="KINESINHEAVY"/>
</dbReference>
<dbReference type="CDD" id="cd01365">
    <property type="entry name" value="KISc_KIF1A_KIF1B"/>
    <property type="match status" value="1"/>
</dbReference>
<dbReference type="InterPro" id="IPR032405">
    <property type="entry name" value="Kinesin_assoc"/>
</dbReference>
<comment type="similarity">
    <text evidence="15">Belongs to the TRAFAC class myosin-kinesin ATPase superfamily. Kinesin family.</text>
</comment>
<dbReference type="GO" id="GO:0008017">
    <property type="term" value="F:microtubule binding"/>
    <property type="evidence" value="ECO:0007669"/>
    <property type="project" value="InterPro"/>
</dbReference>
<dbReference type="GO" id="GO:0007018">
    <property type="term" value="P:microtubule-based movement"/>
    <property type="evidence" value="ECO:0007669"/>
    <property type="project" value="InterPro"/>
</dbReference>
<dbReference type="GO" id="GO:0005874">
    <property type="term" value="C:microtubule"/>
    <property type="evidence" value="ECO:0007669"/>
    <property type="project" value="UniProtKB-KW"/>
</dbReference>
<evidence type="ECO:0000256" key="11">
    <source>
        <dbReference type="ARBA" id="ARBA00023212"/>
    </source>
</evidence>
<feature type="region of interest" description="Disordered" evidence="17">
    <location>
        <begin position="1"/>
        <end position="55"/>
    </location>
</feature>
<evidence type="ECO:0000256" key="8">
    <source>
        <dbReference type="ARBA" id="ARBA00022840"/>
    </source>
</evidence>
<dbReference type="GO" id="GO:0003777">
    <property type="term" value="F:microtubule motor activity"/>
    <property type="evidence" value="ECO:0007669"/>
    <property type="project" value="InterPro"/>
</dbReference>
<evidence type="ECO:0000256" key="2">
    <source>
        <dbReference type="ARBA" id="ARBA00004186"/>
    </source>
</evidence>
<evidence type="ECO:0000256" key="9">
    <source>
        <dbReference type="ARBA" id="ARBA00023054"/>
    </source>
</evidence>